<dbReference type="NCBIfam" id="TIGR00254">
    <property type="entry name" value="GGDEF"/>
    <property type="match status" value="1"/>
</dbReference>
<sequence length="378" mass="42687">MVIFDDSDFSNGNSTSAITQSHPNVEVDCLLDTQYSWPYCELEFDLRNKGLVGLNLSNMDKVVIGLRAKYNEEPMADQALRLHAKNHDRELPTESKIKTNHIEFFVEQGNATVELPLAYLQVADWWKKDHQIPLEKSFADITNVIHLSIATPSNAAPGLYSLTISKLEIVGPWISAQYLYLLLLCVWIIAAAVYLVFSYTLTKHKVYQLKVQNKQLKKSNLQIQTLASFDSLTGALNRHGSMSIIRSLEHSPFGILYIDLDHFKSLNDRYGHEVGDTVLKAFSHMMKEFTTPSSHFVRWGGEEFILIIENTNLDDCTQLAESIQQTMLQKERFDGREVTCSIGIAINTNGLTFDSVLDSADRALYEAKSQGRNCIQSA</sequence>
<dbReference type="CDD" id="cd01949">
    <property type="entry name" value="GGDEF"/>
    <property type="match status" value="1"/>
</dbReference>
<accession>A0ABS2HMF4</accession>
<proteinExistence type="predicted"/>
<dbReference type="InterPro" id="IPR050469">
    <property type="entry name" value="Diguanylate_Cyclase"/>
</dbReference>
<dbReference type="EC" id="2.7.7.65" evidence="1"/>
<dbReference type="PANTHER" id="PTHR45138">
    <property type="entry name" value="REGULATORY COMPONENTS OF SENSORY TRANSDUCTION SYSTEM"/>
    <property type="match status" value="1"/>
</dbReference>
<name>A0ABS2HMF4_9VIBR</name>
<protein>
    <recommendedName>
        <fullName evidence="1">diguanylate cyclase</fullName>
        <ecNumber evidence="1">2.7.7.65</ecNumber>
    </recommendedName>
</protein>
<evidence type="ECO:0000313" key="6">
    <source>
        <dbReference type="Proteomes" id="UP000809621"/>
    </source>
</evidence>
<gene>
    <name evidence="5" type="ORF">JQC93_11670</name>
</gene>
<feature type="domain" description="GGDEF" evidence="4">
    <location>
        <begin position="251"/>
        <end position="378"/>
    </location>
</feature>
<comment type="catalytic activity">
    <reaction evidence="2">
        <text>2 GTP = 3',3'-c-di-GMP + 2 diphosphate</text>
        <dbReference type="Rhea" id="RHEA:24898"/>
        <dbReference type="ChEBI" id="CHEBI:33019"/>
        <dbReference type="ChEBI" id="CHEBI:37565"/>
        <dbReference type="ChEBI" id="CHEBI:58805"/>
        <dbReference type="EC" id="2.7.7.65"/>
    </reaction>
</comment>
<keyword evidence="3" id="KW-0472">Membrane</keyword>
<dbReference type="Proteomes" id="UP000809621">
    <property type="component" value="Unassembled WGS sequence"/>
</dbReference>
<organism evidence="5 6">
    <name type="scientific">Vibrio ulleungensis</name>
    <dbReference type="NCBI Taxonomy" id="2807619"/>
    <lineage>
        <taxon>Bacteria</taxon>
        <taxon>Pseudomonadati</taxon>
        <taxon>Pseudomonadota</taxon>
        <taxon>Gammaproteobacteria</taxon>
        <taxon>Vibrionales</taxon>
        <taxon>Vibrionaceae</taxon>
        <taxon>Vibrio</taxon>
    </lineage>
</organism>
<dbReference type="Gene3D" id="3.30.70.270">
    <property type="match status" value="1"/>
</dbReference>
<evidence type="ECO:0000256" key="2">
    <source>
        <dbReference type="ARBA" id="ARBA00034247"/>
    </source>
</evidence>
<dbReference type="PANTHER" id="PTHR45138:SF9">
    <property type="entry name" value="DIGUANYLATE CYCLASE DGCM-RELATED"/>
    <property type="match status" value="1"/>
</dbReference>
<dbReference type="Pfam" id="PF00990">
    <property type="entry name" value="GGDEF"/>
    <property type="match status" value="1"/>
</dbReference>
<dbReference type="SUPFAM" id="SSF55073">
    <property type="entry name" value="Nucleotide cyclase"/>
    <property type="match status" value="1"/>
</dbReference>
<comment type="caution">
    <text evidence="5">The sequence shown here is derived from an EMBL/GenBank/DDBJ whole genome shotgun (WGS) entry which is preliminary data.</text>
</comment>
<dbReference type="RefSeq" id="WP_205158617.1">
    <property type="nucleotide sequence ID" value="NZ_JAFEUM010000004.1"/>
</dbReference>
<keyword evidence="3" id="KW-0812">Transmembrane</keyword>
<evidence type="ECO:0000256" key="1">
    <source>
        <dbReference type="ARBA" id="ARBA00012528"/>
    </source>
</evidence>
<dbReference type="InterPro" id="IPR043128">
    <property type="entry name" value="Rev_trsase/Diguanyl_cyclase"/>
</dbReference>
<dbReference type="InterPro" id="IPR000160">
    <property type="entry name" value="GGDEF_dom"/>
</dbReference>
<dbReference type="InterPro" id="IPR029787">
    <property type="entry name" value="Nucleotide_cyclase"/>
</dbReference>
<dbReference type="PROSITE" id="PS50887">
    <property type="entry name" value="GGDEF"/>
    <property type="match status" value="1"/>
</dbReference>
<keyword evidence="3" id="KW-1133">Transmembrane helix</keyword>
<feature type="transmembrane region" description="Helical" evidence="3">
    <location>
        <begin position="178"/>
        <end position="201"/>
    </location>
</feature>
<evidence type="ECO:0000313" key="5">
    <source>
        <dbReference type="EMBL" id="MBM7037062.1"/>
    </source>
</evidence>
<evidence type="ECO:0000256" key="3">
    <source>
        <dbReference type="SAM" id="Phobius"/>
    </source>
</evidence>
<dbReference type="SMART" id="SM00267">
    <property type="entry name" value="GGDEF"/>
    <property type="match status" value="1"/>
</dbReference>
<evidence type="ECO:0000259" key="4">
    <source>
        <dbReference type="PROSITE" id="PS50887"/>
    </source>
</evidence>
<keyword evidence="6" id="KW-1185">Reference proteome</keyword>
<reference evidence="5 6" key="1">
    <citation type="submission" date="2021-02" db="EMBL/GenBank/DDBJ databases">
        <authorList>
            <person name="Park J.-S."/>
        </authorList>
    </citation>
    <scope>NUCLEOTIDE SEQUENCE [LARGE SCALE GENOMIC DNA]</scope>
    <source>
        <strain evidence="5 6">188UL20-2</strain>
    </source>
</reference>
<dbReference type="EMBL" id="JAFEUM010000004">
    <property type="protein sequence ID" value="MBM7037062.1"/>
    <property type="molecule type" value="Genomic_DNA"/>
</dbReference>